<dbReference type="Proteomes" id="UP001401887">
    <property type="component" value="Unassembled WGS sequence"/>
</dbReference>
<protein>
    <submittedName>
        <fullName evidence="2">Uncharacterized protein</fullName>
    </submittedName>
</protein>
<evidence type="ECO:0000256" key="1">
    <source>
        <dbReference type="SAM" id="MobiDB-lite"/>
    </source>
</evidence>
<accession>A0ABP9W8F0</accession>
<keyword evidence="3" id="KW-1185">Reference proteome</keyword>
<dbReference type="EMBL" id="BAABRP010000009">
    <property type="protein sequence ID" value="GAA5513627.1"/>
    <property type="molecule type" value="Genomic_DNA"/>
</dbReference>
<evidence type="ECO:0000313" key="2">
    <source>
        <dbReference type="EMBL" id="GAA5513627.1"/>
    </source>
</evidence>
<proteinExistence type="predicted"/>
<evidence type="ECO:0000313" key="3">
    <source>
        <dbReference type="Proteomes" id="UP001401887"/>
    </source>
</evidence>
<organism evidence="2 3">
    <name type="scientific">Deinococcus carri</name>
    <dbReference type="NCBI Taxonomy" id="1211323"/>
    <lineage>
        <taxon>Bacteria</taxon>
        <taxon>Thermotogati</taxon>
        <taxon>Deinococcota</taxon>
        <taxon>Deinococci</taxon>
        <taxon>Deinococcales</taxon>
        <taxon>Deinococcaceae</taxon>
        <taxon>Deinococcus</taxon>
    </lineage>
</organism>
<comment type="caution">
    <text evidence="2">The sequence shown here is derived from an EMBL/GenBank/DDBJ whole genome shotgun (WGS) entry which is preliminary data.</text>
</comment>
<dbReference type="RefSeq" id="WP_345465385.1">
    <property type="nucleotide sequence ID" value="NZ_BAABRP010000009.1"/>
</dbReference>
<gene>
    <name evidence="2" type="ORF">Dcar01_02371</name>
</gene>
<feature type="region of interest" description="Disordered" evidence="1">
    <location>
        <begin position="38"/>
        <end position="57"/>
    </location>
</feature>
<reference evidence="2 3" key="1">
    <citation type="submission" date="2024-02" db="EMBL/GenBank/DDBJ databases">
        <title>Deinococcus carri NBRC 110142.</title>
        <authorList>
            <person name="Ichikawa N."/>
            <person name="Katano-Makiyama Y."/>
            <person name="Hidaka K."/>
        </authorList>
    </citation>
    <scope>NUCLEOTIDE SEQUENCE [LARGE SCALE GENOMIC DNA]</scope>
    <source>
        <strain evidence="2 3">NBRC 110142</strain>
    </source>
</reference>
<name>A0ABP9W8F0_9DEIO</name>
<sequence>MTRRDDGPKELAPLLEFVLEEMRSGRYDFESVPESSRLRDLFPSDDKDGDDEGGGFAYTNDGGVITLFLRMKQL</sequence>